<comment type="caution">
    <text evidence="1">The sequence shown here is derived from an EMBL/GenBank/DDBJ whole genome shotgun (WGS) entry which is preliminary data.</text>
</comment>
<feature type="non-terminal residue" evidence="1">
    <location>
        <position position="83"/>
    </location>
</feature>
<feature type="non-terminal residue" evidence="1">
    <location>
        <position position="1"/>
    </location>
</feature>
<dbReference type="EMBL" id="BKCJ011865236">
    <property type="protein sequence ID" value="GFD59455.1"/>
    <property type="molecule type" value="Genomic_DNA"/>
</dbReference>
<proteinExistence type="predicted"/>
<protein>
    <submittedName>
        <fullName evidence="1">Uncharacterized protein</fullName>
    </submittedName>
</protein>
<name>A0A699XHN1_TANCI</name>
<organism evidence="1">
    <name type="scientific">Tanacetum cinerariifolium</name>
    <name type="common">Dalmatian daisy</name>
    <name type="synonym">Chrysanthemum cinerariifolium</name>
    <dbReference type="NCBI Taxonomy" id="118510"/>
    <lineage>
        <taxon>Eukaryota</taxon>
        <taxon>Viridiplantae</taxon>
        <taxon>Streptophyta</taxon>
        <taxon>Embryophyta</taxon>
        <taxon>Tracheophyta</taxon>
        <taxon>Spermatophyta</taxon>
        <taxon>Magnoliopsida</taxon>
        <taxon>eudicotyledons</taxon>
        <taxon>Gunneridae</taxon>
        <taxon>Pentapetalae</taxon>
        <taxon>asterids</taxon>
        <taxon>campanulids</taxon>
        <taxon>Asterales</taxon>
        <taxon>Asteraceae</taxon>
        <taxon>Asteroideae</taxon>
        <taxon>Anthemideae</taxon>
        <taxon>Anthemidinae</taxon>
        <taxon>Tanacetum</taxon>
    </lineage>
</organism>
<reference evidence="1" key="1">
    <citation type="journal article" date="2019" name="Sci. Rep.">
        <title>Draft genome of Tanacetum cinerariifolium, the natural source of mosquito coil.</title>
        <authorList>
            <person name="Yamashiro T."/>
            <person name="Shiraishi A."/>
            <person name="Satake H."/>
            <person name="Nakayama K."/>
        </authorList>
    </citation>
    <scope>NUCLEOTIDE SEQUENCE</scope>
</reference>
<dbReference type="AlphaFoldDB" id="A0A699XHN1"/>
<sequence length="83" mass="9135">KHVSKGDTAIGDLMILVRDKLLRIGLPVDSNSYTPGRRTNTNDMTEEIAKILARADSDEKYAFGQANQFETNPPDTTKPEASV</sequence>
<accession>A0A699XHN1</accession>
<evidence type="ECO:0000313" key="1">
    <source>
        <dbReference type="EMBL" id="GFD59455.1"/>
    </source>
</evidence>
<gene>
    <name evidence="1" type="ORF">Tci_931424</name>
</gene>